<feature type="compositionally biased region" description="Polar residues" evidence="9">
    <location>
        <begin position="357"/>
        <end position="379"/>
    </location>
</feature>
<evidence type="ECO:0000256" key="7">
    <source>
        <dbReference type="ARBA" id="ARBA00023212"/>
    </source>
</evidence>
<evidence type="ECO:0000259" key="10">
    <source>
        <dbReference type="PROSITE" id="PS50245"/>
    </source>
</evidence>
<evidence type="ECO:0000256" key="8">
    <source>
        <dbReference type="SAM" id="Coils"/>
    </source>
</evidence>
<feature type="compositionally biased region" description="Basic and acidic residues" evidence="9">
    <location>
        <begin position="240"/>
        <end position="284"/>
    </location>
</feature>
<evidence type="ECO:0000313" key="12">
    <source>
        <dbReference type="Proteomes" id="UP000605846"/>
    </source>
</evidence>
<evidence type="ECO:0000256" key="4">
    <source>
        <dbReference type="ARBA" id="ARBA00022701"/>
    </source>
</evidence>
<evidence type="ECO:0000313" key="11">
    <source>
        <dbReference type="EMBL" id="KAF7721130.1"/>
    </source>
</evidence>
<sequence>MSSLEKHRRQSIYGSGVNGTEDFTVGTRVLVHGENTGTVRFFGTTSFQTGKWVGIELDEPVGKNSGVVQGKRYFDCPTNHGMFVRPAQVKSLSSTSFTGSSTENDPSRSTQVDARRTVRRQSTALTSQTSRISSPARTSPLLQQRRKSQAPVASKSRPSSLGGAVPQSSVTTATSRRKSISVKQQPTTPTTRPRSNTQGTAAQRPRSNTQSSSAVQRDTKDIREKQLQQLRLLQQQRAQLEQEEKQQQLEEEEKRTQLEKEERERKLQEDKMRRELEIQRRRQLEEEEEEEEEEKQRQLARSRLEEDLRSREETDSDDQVDAQDDIPSDTEISEEDTLKTPADFASPHPIDEDDNRPGNQQMTYGSLANATPKSKSEQTVPFKEYEELRFKLKILETKRQEDRERYRDYEKAKEEAEQFLTLRNKLQDKIGDLQKDLRDTKRELKESKQDKETLENKYNEVLEALEMMTLDKEVAEERAENLQQEVAVLKDKIEEISVDLDVLRKETDILNRPPELNSEERTPLEVVQLERHNERLKEALVRLRDAAAEQESELNQKIKRLEDETYELEDLKVQYQHTKEKLETADMQIEDLKQQLDDALSSEDLVDQLTDKNLLLNEKLEELQATVDDLEALKELADELEENHMETEKQLQAEIGMLERQVQHSLNILLDHRDMLLREQLDRIKTFEETNADYESTIQQFRELVTNLQSDLDHLRQKEENEQTEKQVLSSQSQAMMSLNLQLQSTVMKTQAKAIDLELRKLDAAQATDRLSYIQSENDPISCLLLFKRILFKADLIIRHLDQNYPVSEKIMETVTESLVSVCEIRQKAGWISDLAKRFVTFIKHCDPDTFVKMGRVYQDLVGTERRLLNAIVELLRTDEMNEAEFLTELQRVTSQLEHLTEVYLLENGEANNADQFFGLTRALDLNADRMTIEFTFMKQIMEDAVRVEVTEGLQELDYNFLEPLGRLIMQSKSTKVVARKLLRKLEDLSEQALMLKVEHLHRFKTLYAISSKLSRFCFETYKEVTAHITAKRGSRENLTLAEIQQIIYKNSEELLEIAEISMWEGGLKTLKSLVNELDVTLTRVENDNKMDKIATGVPPWVQRASDIKAEGVVNHDMERRLQQHSEEIVKLIKDIKLKDQALQEASVKVDLLEKRMEVARKEAEQVESLGELLEKAQEQEQVYAEAMENLQLEYNTLQQKYVELKKTNSRKEEKRLSAQKKALEMGEISVDSAITDAGGQMETLKAAVRFLRAENAHLKSTNFAKDIQLCELPEVIHYQPEEKRDVVRSIATETRVLIKDIRTVSASPKVVKLSLRDNSWNSIKTTPCYQYEGQQSALYTLKQRTDQLRRKVEQLQADNTSKPSSTNQNEVLSLARALAKVQIPCSSPLTSTGGVRCVQLKSASEFERIHNMFIRSPISS</sequence>
<comment type="caution">
    <text evidence="11">The sequence shown here is derived from an EMBL/GenBank/DDBJ whole genome shotgun (WGS) entry which is preliminary data.</text>
</comment>
<keyword evidence="7" id="KW-0206">Cytoskeleton</keyword>
<dbReference type="PROSITE" id="PS00845">
    <property type="entry name" value="CAP_GLY_1"/>
    <property type="match status" value="1"/>
</dbReference>
<accession>A0A8H7BJC8</accession>
<keyword evidence="5" id="KW-0243">Dynein</keyword>
<reference evidence="11" key="1">
    <citation type="submission" date="2020-01" db="EMBL/GenBank/DDBJ databases">
        <title>Genome Sequencing of Three Apophysomyces-Like Fungal Strains Confirms a Novel Fungal Genus in the Mucoromycota with divergent Burkholderia-like Endosymbiotic Bacteria.</title>
        <authorList>
            <person name="Stajich J.E."/>
            <person name="Macias A.M."/>
            <person name="Carter-House D."/>
            <person name="Lovett B."/>
            <person name="Kasson L.R."/>
            <person name="Berry K."/>
            <person name="Grigoriev I."/>
            <person name="Chang Y."/>
            <person name="Spatafora J."/>
            <person name="Kasson M.T."/>
        </authorList>
    </citation>
    <scope>NUCLEOTIDE SEQUENCE</scope>
    <source>
        <strain evidence="11">NRRL A-21654</strain>
    </source>
</reference>
<dbReference type="InterPro" id="IPR000938">
    <property type="entry name" value="CAP-Gly_domain"/>
</dbReference>
<feature type="compositionally biased region" description="Polar residues" evidence="9">
    <location>
        <begin position="195"/>
        <end position="216"/>
    </location>
</feature>
<dbReference type="GO" id="GO:0030286">
    <property type="term" value="C:dynein complex"/>
    <property type="evidence" value="ECO:0007669"/>
    <property type="project" value="UniProtKB-KW"/>
</dbReference>
<dbReference type="SMART" id="SM01052">
    <property type="entry name" value="CAP_GLY"/>
    <property type="match status" value="1"/>
</dbReference>
<dbReference type="GO" id="GO:0031122">
    <property type="term" value="P:cytoplasmic microtubule organization"/>
    <property type="evidence" value="ECO:0007669"/>
    <property type="project" value="TreeGrafter"/>
</dbReference>
<dbReference type="InterPro" id="IPR022157">
    <property type="entry name" value="Dynactin"/>
</dbReference>
<dbReference type="GO" id="GO:0005634">
    <property type="term" value="C:nucleus"/>
    <property type="evidence" value="ECO:0007669"/>
    <property type="project" value="TreeGrafter"/>
</dbReference>
<feature type="compositionally biased region" description="Basic and acidic residues" evidence="9">
    <location>
        <begin position="294"/>
        <end position="313"/>
    </location>
</feature>
<dbReference type="GO" id="GO:0005938">
    <property type="term" value="C:cell cortex"/>
    <property type="evidence" value="ECO:0007669"/>
    <property type="project" value="TreeGrafter"/>
</dbReference>
<feature type="coiled-coil region" evidence="8">
    <location>
        <begin position="385"/>
        <end position="732"/>
    </location>
</feature>
<dbReference type="Pfam" id="PF01302">
    <property type="entry name" value="CAP_GLY"/>
    <property type="match status" value="1"/>
</dbReference>
<dbReference type="InterPro" id="IPR036859">
    <property type="entry name" value="CAP-Gly_dom_sf"/>
</dbReference>
<evidence type="ECO:0000256" key="9">
    <source>
        <dbReference type="SAM" id="MobiDB-lite"/>
    </source>
</evidence>
<gene>
    <name evidence="11" type="ORF">EC973_005377</name>
</gene>
<proteinExistence type="inferred from homology"/>
<keyword evidence="3" id="KW-0963">Cytoplasm</keyword>
<feature type="coiled-coil region" evidence="8">
    <location>
        <begin position="1115"/>
        <end position="1262"/>
    </location>
</feature>
<dbReference type="Gene3D" id="2.30.30.190">
    <property type="entry name" value="CAP Gly-rich-like domain"/>
    <property type="match status" value="1"/>
</dbReference>
<dbReference type="Pfam" id="PF12455">
    <property type="entry name" value="Dynactin"/>
    <property type="match status" value="1"/>
</dbReference>
<evidence type="ECO:0000256" key="1">
    <source>
        <dbReference type="ARBA" id="ARBA00004245"/>
    </source>
</evidence>
<feature type="domain" description="CAP-Gly" evidence="10">
    <location>
        <begin position="43"/>
        <end position="85"/>
    </location>
</feature>
<dbReference type="PANTHER" id="PTHR18916:SF85">
    <property type="entry name" value="TUBULIN-FOLDING COFACTOR B"/>
    <property type="match status" value="1"/>
</dbReference>
<feature type="compositionally biased region" description="Polar residues" evidence="9">
    <location>
        <begin position="120"/>
        <end position="142"/>
    </location>
</feature>
<protein>
    <recommendedName>
        <fullName evidence="10">CAP-Gly domain-containing protein</fullName>
    </recommendedName>
</protein>
<evidence type="ECO:0000256" key="5">
    <source>
        <dbReference type="ARBA" id="ARBA00023017"/>
    </source>
</evidence>
<dbReference type="GO" id="GO:0051010">
    <property type="term" value="F:microtubule plus-end binding"/>
    <property type="evidence" value="ECO:0007669"/>
    <property type="project" value="TreeGrafter"/>
</dbReference>
<dbReference type="GO" id="GO:0035371">
    <property type="term" value="C:microtubule plus-end"/>
    <property type="evidence" value="ECO:0007669"/>
    <property type="project" value="TreeGrafter"/>
</dbReference>
<dbReference type="SUPFAM" id="SSF74924">
    <property type="entry name" value="Cap-Gly domain"/>
    <property type="match status" value="1"/>
</dbReference>
<dbReference type="PROSITE" id="PS50245">
    <property type="entry name" value="CAP_GLY_2"/>
    <property type="match status" value="1"/>
</dbReference>
<organism evidence="11 12">
    <name type="scientific">Apophysomyces ossiformis</name>
    <dbReference type="NCBI Taxonomy" id="679940"/>
    <lineage>
        <taxon>Eukaryota</taxon>
        <taxon>Fungi</taxon>
        <taxon>Fungi incertae sedis</taxon>
        <taxon>Mucoromycota</taxon>
        <taxon>Mucoromycotina</taxon>
        <taxon>Mucoromycetes</taxon>
        <taxon>Mucorales</taxon>
        <taxon>Mucorineae</taxon>
        <taxon>Mucoraceae</taxon>
        <taxon>Apophysomyces</taxon>
    </lineage>
</organism>
<keyword evidence="12" id="KW-1185">Reference proteome</keyword>
<name>A0A8H7BJC8_9FUNG</name>
<dbReference type="PANTHER" id="PTHR18916">
    <property type="entry name" value="DYNACTIN 1-RELATED MICROTUBULE-BINDING"/>
    <property type="match status" value="1"/>
</dbReference>
<comment type="subcellular location">
    <subcellularLocation>
        <location evidence="1">Cytoplasm</location>
        <location evidence="1">Cytoskeleton</location>
    </subcellularLocation>
</comment>
<keyword evidence="4" id="KW-0493">Microtubule</keyword>
<feature type="compositionally biased region" description="Polar residues" evidence="9">
    <location>
        <begin position="103"/>
        <end position="112"/>
    </location>
</feature>
<feature type="region of interest" description="Disordered" evidence="9">
    <location>
        <begin position="237"/>
        <end position="380"/>
    </location>
</feature>
<keyword evidence="6 8" id="KW-0175">Coiled coil</keyword>
<evidence type="ECO:0000256" key="2">
    <source>
        <dbReference type="ARBA" id="ARBA00011010"/>
    </source>
</evidence>
<evidence type="ECO:0000256" key="3">
    <source>
        <dbReference type="ARBA" id="ARBA00022490"/>
    </source>
</evidence>
<dbReference type="EMBL" id="JABAYA010000303">
    <property type="protein sequence ID" value="KAF7721130.1"/>
    <property type="molecule type" value="Genomic_DNA"/>
</dbReference>
<feature type="region of interest" description="Disordered" evidence="9">
    <location>
        <begin position="94"/>
        <end position="223"/>
    </location>
</feature>
<dbReference type="OrthoDB" id="2130750at2759"/>
<evidence type="ECO:0000256" key="6">
    <source>
        <dbReference type="ARBA" id="ARBA00023054"/>
    </source>
</evidence>
<dbReference type="Proteomes" id="UP000605846">
    <property type="component" value="Unassembled WGS sequence"/>
</dbReference>
<feature type="compositionally biased region" description="Acidic residues" evidence="9">
    <location>
        <begin position="314"/>
        <end position="335"/>
    </location>
</feature>
<comment type="similarity">
    <text evidence="2">Belongs to the dynactin 150 kDa subunit family.</text>
</comment>